<keyword evidence="9" id="KW-1185">Reference proteome</keyword>
<dbReference type="AlphaFoldDB" id="A0A803MZG8"/>
<keyword evidence="2 5" id="KW-0808">Transferase</keyword>
<dbReference type="OMA" id="ADCADHY"/>
<evidence type="ECO:0000313" key="9">
    <source>
        <dbReference type="Proteomes" id="UP000596660"/>
    </source>
</evidence>
<dbReference type="PANTHER" id="PTHR11877">
    <property type="entry name" value="HYDROXYMETHYLGLUTARYL-COA SYNTHASE"/>
    <property type="match status" value="1"/>
</dbReference>
<dbReference type="InterPro" id="IPR001099">
    <property type="entry name" value="Chalcone/stilbene_synt_N"/>
</dbReference>
<feature type="active site" description="Acyl-thioester intermediate" evidence="4">
    <location>
        <position position="166"/>
    </location>
</feature>
<evidence type="ECO:0000256" key="2">
    <source>
        <dbReference type="ARBA" id="ARBA00022679"/>
    </source>
</evidence>
<name>A0A803MZG8_CHEQI</name>
<evidence type="ECO:0000256" key="3">
    <source>
        <dbReference type="ARBA" id="ARBA00023315"/>
    </source>
</evidence>
<protein>
    <recommendedName>
        <fullName evidence="10">Chalcone synthase</fullName>
    </recommendedName>
</protein>
<evidence type="ECO:0000259" key="7">
    <source>
        <dbReference type="Pfam" id="PF02797"/>
    </source>
</evidence>
<keyword evidence="3 5" id="KW-0012">Acyltransferase</keyword>
<dbReference type="PANTHER" id="PTHR11877:SF14">
    <property type="entry name" value="CHALCONE SYNTHASE"/>
    <property type="match status" value="1"/>
</dbReference>
<feature type="domain" description="Chalcone/stilbene synthase N-terminal" evidence="6">
    <location>
        <begin position="8"/>
        <end position="230"/>
    </location>
</feature>
<evidence type="ECO:0000256" key="1">
    <source>
        <dbReference type="ARBA" id="ARBA00005531"/>
    </source>
</evidence>
<comment type="similarity">
    <text evidence="1 5">Belongs to the thiolase-like superfamily. Chalcone/stilbene synthases family.</text>
</comment>
<dbReference type="EnsemblPlants" id="AUR62037808-RA">
    <property type="protein sequence ID" value="AUR62037808-RA:cds"/>
    <property type="gene ID" value="AUR62037808"/>
</dbReference>
<dbReference type="GO" id="GO:0030639">
    <property type="term" value="P:polyketide biosynthetic process"/>
    <property type="evidence" value="ECO:0007669"/>
    <property type="project" value="TreeGrafter"/>
</dbReference>
<dbReference type="FunFam" id="3.40.47.10:FF:000014">
    <property type="entry name" value="Chalcone synthase 1"/>
    <property type="match status" value="1"/>
</dbReference>
<dbReference type="FunFam" id="3.40.47.10:FF:000025">
    <property type="entry name" value="Chalcone synthase 2"/>
    <property type="match status" value="1"/>
</dbReference>
<evidence type="ECO:0000259" key="6">
    <source>
        <dbReference type="Pfam" id="PF00195"/>
    </source>
</evidence>
<organism evidence="8 9">
    <name type="scientific">Chenopodium quinoa</name>
    <name type="common">Quinoa</name>
    <dbReference type="NCBI Taxonomy" id="63459"/>
    <lineage>
        <taxon>Eukaryota</taxon>
        <taxon>Viridiplantae</taxon>
        <taxon>Streptophyta</taxon>
        <taxon>Embryophyta</taxon>
        <taxon>Tracheophyta</taxon>
        <taxon>Spermatophyta</taxon>
        <taxon>Magnoliopsida</taxon>
        <taxon>eudicotyledons</taxon>
        <taxon>Gunneridae</taxon>
        <taxon>Pentapetalae</taxon>
        <taxon>Caryophyllales</taxon>
        <taxon>Chenopodiaceae</taxon>
        <taxon>Chenopodioideae</taxon>
        <taxon>Atripliceae</taxon>
        <taxon>Chenopodium</taxon>
    </lineage>
</organism>
<sequence length="393" mass="43170">MAQVAVNETFNSQRTKALANILAIGTANPPNVVYQADCADHYFRVTNSEHMTNLKAKYKRICEKTMINKRHLNVSEEILKEYPQLCDYNASSLDIRQAILAKEVPKLGKEAALKAIKEWGQPLNKITHLIFCTSTEVNMPGADYQLTRLLGLNPSVKRYMLSQVGCHAGGASIRLAKDLAENNSGARVLVVCSESATIFFRGPSETDMEFMLAQALFADGAAAVIVGANPDESLNERPIFELVSTTQTILPNSEGAIGGHLREVGLEVQFLPTVPGLISYHIEKSLVQAFDPFGIKDWNSIFWIVHPGGPAILSQIESKLGLKDNKLTTTWHVLREFGNMSSASVLFIMDEMRKRSLEEGKTTTGDGLELGVLFGFGPGVTVETIVLRSFLLN</sequence>
<accession>A0A803MZG8</accession>
<dbReference type="Gene3D" id="3.40.47.10">
    <property type="match status" value="2"/>
</dbReference>
<dbReference type="Gramene" id="AUR62037808-RA">
    <property type="protein sequence ID" value="AUR62037808-RA:cds"/>
    <property type="gene ID" value="AUR62037808"/>
</dbReference>
<dbReference type="Pfam" id="PF00195">
    <property type="entry name" value="Chal_sti_synt_N"/>
    <property type="match status" value="1"/>
</dbReference>
<reference evidence="8" key="2">
    <citation type="submission" date="2021-03" db="UniProtKB">
        <authorList>
            <consortium name="EnsemblPlants"/>
        </authorList>
    </citation>
    <scope>IDENTIFICATION</scope>
</reference>
<evidence type="ECO:0000256" key="4">
    <source>
        <dbReference type="PIRSR" id="PIRSR000451-1"/>
    </source>
</evidence>
<dbReference type="SUPFAM" id="SSF53901">
    <property type="entry name" value="Thiolase-like"/>
    <property type="match status" value="2"/>
</dbReference>
<dbReference type="CDD" id="cd00831">
    <property type="entry name" value="CHS_like"/>
    <property type="match status" value="1"/>
</dbReference>
<dbReference type="InterPro" id="IPR011141">
    <property type="entry name" value="Polyketide_synthase_type-III"/>
</dbReference>
<dbReference type="GO" id="GO:0016747">
    <property type="term" value="F:acyltransferase activity, transferring groups other than amino-acyl groups"/>
    <property type="evidence" value="ECO:0007669"/>
    <property type="project" value="InterPro"/>
</dbReference>
<evidence type="ECO:0000256" key="5">
    <source>
        <dbReference type="RuleBase" id="RU003633"/>
    </source>
</evidence>
<proteinExistence type="inferred from homology"/>
<evidence type="ECO:0008006" key="10">
    <source>
        <dbReference type="Google" id="ProtNLM"/>
    </source>
</evidence>
<dbReference type="InterPro" id="IPR012328">
    <property type="entry name" value="Chalcone/stilbene_synt_C"/>
</dbReference>
<dbReference type="Proteomes" id="UP000596660">
    <property type="component" value="Unplaced"/>
</dbReference>
<reference evidence="8" key="1">
    <citation type="journal article" date="2017" name="Nature">
        <title>The genome of Chenopodium quinoa.</title>
        <authorList>
            <person name="Jarvis D.E."/>
            <person name="Ho Y.S."/>
            <person name="Lightfoot D.J."/>
            <person name="Schmoeckel S.M."/>
            <person name="Li B."/>
            <person name="Borm T.J.A."/>
            <person name="Ohyanagi H."/>
            <person name="Mineta K."/>
            <person name="Michell C.T."/>
            <person name="Saber N."/>
            <person name="Kharbatia N.M."/>
            <person name="Rupper R.R."/>
            <person name="Sharp A.R."/>
            <person name="Dally N."/>
            <person name="Boughton B.A."/>
            <person name="Woo Y.H."/>
            <person name="Gao G."/>
            <person name="Schijlen E.G.W.M."/>
            <person name="Guo X."/>
            <person name="Momin A.A."/>
            <person name="Negrao S."/>
            <person name="Al-Babili S."/>
            <person name="Gehring C."/>
            <person name="Roessner U."/>
            <person name="Jung C."/>
            <person name="Murphy K."/>
            <person name="Arold S.T."/>
            <person name="Gojobori T."/>
            <person name="van der Linden C.G."/>
            <person name="van Loo E.N."/>
            <person name="Jellen E.N."/>
            <person name="Maughan P.J."/>
            <person name="Tester M."/>
        </authorList>
    </citation>
    <scope>NUCLEOTIDE SEQUENCE [LARGE SCALE GENOMIC DNA]</scope>
    <source>
        <strain evidence="8">cv. PI 614886</strain>
    </source>
</reference>
<dbReference type="PIRSF" id="PIRSF000451">
    <property type="entry name" value="PKS_III"/>
    <property type="match status" value="1"/>
</dbReference>
<evidence type="ECO:0000313" key="8">
    <source>
        <dbReference type="EnsemblPlants" id="AUR62037808-RA:cds"/>
    </source>
</evidence>
<dbReference type="InterPro" id="IPR016039">
    <property type="entry name" value="Thiolase-like"/>
</dbReference>
<dbReference type="Pfam" id="PF02797">
    <property type="entry name" value="Chal_sti_synt_C"/>
    <property type="match status" value="1"/>
</dbReference>
<feature type="domain" description="Chalcone/stilbene synthase C-terminal" evidence="7">
    <location>
        <begin position="241"/>
        <end position="389"/>
    </location>
</feature>